<feature type="transmembrane region" description="Helical" evidence="7">
    <location>
        <begin position="99"/>
        <end position="121"/>
    </location>
</feature>
<keyword evidence="7" id="KW-1133">Transmembrane helix</keyword>
<keyword evidence="7" id="KW-0812">Transmembrane</keyword>
<dbReference type="PANTHER" id="PTHR10177">
    <property type="entry name" value="CYCLINS"/>
    <property type="match status" value="1"/>
</dbReference>
<evidence type="ECO:0000259" key="8">
    <source>
        <dbReference type="SMART" id="SM00385"/>
    </source>
</evidence>
<evidence type="ECO:0000256" key="4">
    <source>
        <dbReference type="ARBA" id="ARBA00023306"/>
    </source>
</evidence>
<evidence type="ECO:0000256" key="6">
    <source>
        <dbReference type="SAM" id="MobiDB-lite"/>
    </source>
</evidence>
<dbReference type="GeneID" id="91088516"/>
<dbReference type="SUPFAM" id="SSF47954">
    <property type="entry name" value="Cyclin-like"/>
    <property type="match status" value="1"/>
</dbReference>
<dbReference type="InterPro" id="IPR013763">
    <property type="entry name" value="Cyclin-like_dom"/>
</dbReference>
<dbReference type="PROSITE" id="PS00292">
    <property type="entry name" value="CYCLINS"/>
    <property type="match status" value="1"/>
</dbReference>
<gene>
    <name evidence="9" type="ORF">L203_104306</name>
</gene>
<organism evidence="9 10">
    <name type="scientific">Cryptococcus depauperatus CBS 7841</name>
    <dbReference type="NCBI Taxonomy" id="1295531"/>
    <lineage>
        <taxon>Eukaryota</taxon>
        <taxon>Fungi</taxon>
        <taxon>Dikarya</taxon>
        <taxon>Basidiomycota</taxon>
        <taxon>Agaricomycotina</taxon>
        <taxon>Tremellomycetes</taxon>
        <taxon>Tremellales</taxon>
        <taxon>Cryptococcaceae</taxon>
        <taxon>Cryptococcus</taxon>
    </lineage>
</organism>
<dbReference type="SMART" id="SM00385">
    <property type="entry name" value="CYCLIN"/>
    <property type="match status" value="1"/>
</dbReference>
<dbReference type="Gene3D" id="1.10.472.10">
    <property type="entry name" value="Cyclin-like"/>
    <property type="match status" value="1"/>
</dbReference>
<accession>A0AAJ8JV86</accession>
<keyword evidence="2" id="KW-0132">Cell division</keyword>
<proteinExistence type="inferred from homology"/>
<reference evidence="9" key="2">
    <citation type="journal article" date="2022" name="Elife">
        <title>Obligate sexual reproduction of a homothallic fungus closely related to the Cryptococcus pathogenic species complex.</title>
        <authorList>
            <person name="Passer A.R."/>
            <person name="Clancey S.A."/>
            <person name="Shea T."/>
            <person name="David-Palma M."/>
            <person name="Averette A.F."/>
            <person name="Boekhout T."/>
            <person name="Porcel B.M."/>
            <person name="Nowrousian M."/>
            <person name="Cuomo C.A."/>
            <person name="Sun S."/>
            <person name="Heitman J."/>
            <person name="Coelho M.A."/>
        </authorList>
    </citation>
    <scope>NUCLEOTIDE SEQUENCE</scope>
    <source>
        <strain evidence="9">CBS 7841</strain>
    </source>
</reference>
<keyword evidence="4" id="KW-0131">Cell cycle</keyword>
<dbReference type="AlphaFoldDB" id="A0AAJ8JV86"/>
<evidence type="ECO:0000313" key="9">
    <source>
        <dbReference type="EMBL" id="WVN89090.1"/>
    </source>
</evidence>
<feature type="compositionally biased region" description="Low complexity" evidence="6">
    <location>
        <begin position="511"/>
        <end position="535"/>
    </location>
</feature>
<evidence type="ECO:0000256" key="5">
    <source>
        <dbReference type="RuleBase" id="RU000383"/>
    </source>
</evidence>
<dbReference type="FunFam" id="1.10.472.10:FF:000010">
    <property type="entry name" value="G1/S-specific cyclin Cln1"/>
    <property type="match status" value="1"/>
</dbReference>
<dbReference type="InterPro" id="IPR036915">
    <property type="entry name" value="Cyclin-like_sf"/>
</dbReference>
<dbReference type="InterPro" id="IPR006671">
    <property type="entry name" value="Cyclin_N"/>
</dbReference>
<dbReference type="GO" id="GO:0051726">
    <property type="term" value="P:regulation of cell cycle"/>
    <property type="evidence" value="ECO:0007669"/>
    <property type="project" value="UniProtKB-ARBA"/>
</dbReference>
<dbReference type="GO" id="GO:0044843">
    <property type="term" value="P:cell cycle G1/S phase transition"/>
    <property type="evidence" value="ECO:0007669"/>
    <property type="project" value="UniProtKB-ARBA"/>
</dbReference>
<keyword evidence="7" id="KW-0472">Membrane</keyword>
<dbReference type="RefSeq" id="XP_066069790.1">
    <property type="nucleotide sequence ID" value="XM_066213693.1"/>
</dbReference>
<dbReference type="CDD" id="cd20559">
    <property type="entry name" value="CYCLIN_ScCLN_like"/>
    <property type="match status" value="1"/>
</dbReference>
<sequence length="613" mass="68010">MAYPIPQRCRSTPTTHRPALVARLPPLPLALRLAVTSAVTTEASHGVIPLLHRARRVASRLSTQRGTAAIAAAPCMAHSRNPSHAQYIISIVANPGQKALAVVCVSLTGTCLSALSLYIPYIPSRTHPSSFSHARLRRIHQGRSTDTLCRETTVCRQTHGWILKLLSYRDTLLYYANTGYVYVLLNLIFSHRSLNINIHPVSHSVTCQLFISNNLIMPVAPTTKSARPSSVYDRCTRASASPKSSRKTATQLKGKPIAACQRIVSRTKRAEVQYLEEDYTEEIVAYMRAMDVSREVSASTDPELQWFMRGYLIDFIIEVHQQFRLRPEVLFLAMNIVDRYISKRVVYKKHYQLVGCTALWIAAKFEDAKDKVPLVHELSEMCCKAYDESAFIQMEGHVLSTIGWTLGHPSGEAWLRVFTSGSRQEDTKPCYTGVAEDLAAKIAKAIDRRLSQELESTSEIVIRKYAPTYYDRVSTVCREWYLSGRRYSYNPVAANTGLSTPGLARSWNKRSSWPSGSPSGSCTSSEAGDDTPVTPITPVHTHVTDPFSVAKENVAPEQSSISKVARVCKIATVESAHGASKPQTVYSQRPALHTLPAVADIGIPNRATRRLSN</sequence>
<dbReference type="InterPro" id="IPR048258">
    <property type="entry name" value="Cyclins_cyclin-box"/>
</dbReference>
<dbReference type="InterPro" id="IPR039361">
    <property type="entry name" value="Cyclin"/>
</dbReference>
<dbReference type="GO" id="GO:0051301">
    <property type="term" value="P:cell division"/>
    <property type="evidence" value="ECO:0007669"/>
    <property type="project" value="UniProtKB-KW"/>
</dbReference>
<comment type="similarity">
    <text evidence="1 5">Belongs to the cyclin family.</text>
</comment>
<keyword evidence="10" id="KW-1185">Reference proteome</keyword>
<protein>
    <recommendedName>
        <fullName evidence="8">Cyclin-like domain-containing protein</fullName>
    </recommendedName>
</protein>
<evidence type="ECO:0000256" key="2">
    <source>
        <dbReference type="ARBA" id="ARBA00022618"/>
    </source>
</evidence>
<evidence type="ECO:0000256" key="7">
    <source>
        <dbReference type="SAM" id="Phobius"/>
    </source>
</evidence>
<dbReference type="Proteomes" id="UP000094043">
    <property type="component" value="Chromosome 5"/>
</dbReference>
<dbReference type="Pfam" id="PF00134">
    <property type="entry name" value="Cyclin_N"/>
    <property type="match status" value="1"/>
</dbReference>
<evidence type="ECO:0000256" key="1">
    <source>
        <dbReference type="ARBA" id="ARBA00008742"/>
    </source>
</evidence>
<evidence type="ECO:0000256" key="3">
    <source>
        <dbReference type="ARBA" id="ARBA00023127"/>
    </source>
</evidence>
<feature type="region of interest" description="Disordered" evidence="6">
    <location>
        <begin position="500"/>
        <end position="535"/>
    </location>
</feature>
<dbReference type="KEGG" id="cdep:91088516"/>
<feature type="domain" description="Cyclin-like" evidence="8">
    <location>
        <begin position="314"/>
        <end position="400"/>
    </location>
</feature>
<evidence type="ECO:0000313" key="10">
    <source>
        <dbReference type="Proteomes" id="UP000094043"/>
    </source>
</evidence>
<dbReference type="EMBL" id="CP143788">
    <property type="protein sequence ID" value="WVN89090.1"/>
    <property type="molecule type" value="Genomic_DNA"/>
</dbReference>
<dbReference type="GO" id="GO:0019887">
    <property type="term" value="F:protein kinase regulator activity"/>
    <property type="evidence" value="ECO:0007669"/>
    <property type="project" value="UniProtKB-ARBA"/>
</dbReference>
<name>A0AAJ8JV86_9TREE</name>
<reference evidence="9" key="1">
    <citation type="submission" date="2016-06" db="EMBL/GenBank/DDBJ databases">
        <authorList>
            <person name="Cuomo C."/>
            <person name="Litvintseva A."/>
            <person name="Heitman J."/>
            <person name="Chen Y."/>
            <person name="Sun S."/>
            <person name="Springer D."/>
            <person name="Dromer F."/>
            <person name="Young S."/>
            <person name="Zeng Q."/>
            <person name="Chapman S."/>
            <person name="Gujja S."/>
            <person name="Saif S."/>
            <person name="Birren B."/>
        </authorList>
    </citation>
    <scope>NUCLEOTIDE SEQUENCE</scope>
    <source>
        <strain evidence="9">CBS 7841</strain>
    </source>
</reference>
<keyword evidence="3 5" id="KW-0195">Cyclin</keyword>
<reference evidence="9" key="3">
    <citation type="submission" date="2024-01" db="EMBL/GenBank/DDBJ databases">
        <authorList>
            <person name="Coelho M.A."/>
            <person name="David-Palma M."/>
            <person name="Shea T."/>
            <person name="Sun S."/>
            <person name="Cuomo C.A."/>
            <person name="Heitman J."/>
        </authorList>
    </citation>
    <scope>NUCLEOTIDE SEQUENCE</scope>
    <source>
        <strain evidence="9">CBS 7841</strain>
    </source>
</reference>